<feature type="transmembrane region" description="Helical" evidence="1">
    <location>
        <begin position="41"/>
        <end position="58"/>
    </location>
</feature>
<evidence type="ECO:0000313" key="2">
    <source>
        <dbReference type="EMBL" id="ABJ06891.1"/>
    </source>
</evidence>
<keyword evidence="1" id="KW-0812">Transmembrane</keyword>
<dbReference type="eggNOG" id="ENOG502ZEX5">
    <property type="taxonomic scope" value="Bacteria"/>
</dbReference>
<accession>Q07ME3</accession>
<gene>
    <name evidence="2" type="ordered locus">RPE_2954</name>
</gene>
<dbReference type="KEGG" id="rpe:RPE_2954"/>
<organism evidence="2">
    <name type="scientific">Rhodopseudomonas palustris (strain BisA53)</name>
    <dbReference type="NCBI Taxonomy" id="316055"/>
    <lineage>
        <taxon>Bacteria</taxon>
        <taxon>Pseudomonadati</taxon>
        <taxon>Pseudomonadota</taxon>
        <taxon>Alphaproteobacteria</taxon>
        <taxon>Hyphomicrobiales</taxon>
        <taxon>Nitrobacteraceae</taxon>
        <taxon>Rhodopseudomonas</taxon>
    </lineage>
</organism>
<name>Q07ME3_RHOP5</name>
<keyword evidence="1" id="KW-0472">Membrane</keyword>
<protein>
    <submittedName>
        <fullName evidence="2">Uncharacterized protein</fullName>
    </submittedName>
</protein>
<dbReference type="EMBL" id="CP000463">
    <property type="protein sequence ID" value="ABJ06891.1"/>
    <property type="molecule type" value="Genomic_DNA"/>
</dbReference>
<dbReference type="STRING" id="316055.RPE_2954"/>
<sequence length="62" mass="6925">MRILLLIVGVLVVLMGLIWTGQGLGYINWPQSSFMLKQTQWAYYGGGTALAGLILIWLSRRS</sequence>
<reference evidence="2" key="1">
    <citation type="submission" date="2006-09" db="EMBL/GenBank/DDBJ databases">
        <title>Complete sequence of Rhodopseudomonas palustris BisA53.</title>
        <authorList>
            <consortium name="US DOE Joint Genome Institute"/>
            <person name="Copeland A."/>
            <person name="Lucas S."/>
            <person name="Lapidus A."/>
            <person name="Barry K."/>
            <person name="Detter J.C."/>
            <person name="Glavina del Rio T."/>
            <person name="Hammon N."/>
            <person name="Israni S."/>
            <person name="Dalin E."/>
            <person name="Tice H."/>
            <person name="Pitluck S."/>
            <person name="Chain P."/>
            <person name="Malfatti S."/>
            <person name="Shin M."/>
            <person name="Vergez L."/>
            <person name="Schmutz J."/>
            <person name="Larimer F."/>
            <person name="Land M."/>
            <person name="Hauser L."/>
            <person name="Pelletier D.A."/>
            <person name="Kyrpides N."/>
            <person name="Kim E."/>
            <person name="Harwood C.S."/>
            <person name="Oda Y."/>
            <person name="Richardson P."/>
        </authorList>
    </citation>
    <scope>NUCLEOTIDE SEQUENCE [LARGE SCALE GENOMIC DNA]</scope>
    <source>
        <strain evidence="2">BisA53</strain>
    </source>
</reference>
<keyword evidence="1" id="KW-1133">Transmembrane helix</keyword>
<evidence type="ECO:0000256" key="1">
    <source>
        <dbReference type="SAM" id="Phobius"/>
    </source>
</evidence>
<dbReference type="AlphaFoldDB" id="Q07ME3"/>
<proteinExistence type="predicted"/>
<dbReference type="HOGENOM" id="CLU_187779_1_0_5"/>